<dbReference type="GO" id="GO:0051301">
    <property type="term" value="P:cell division"/>
    <property type="evidence" value="ECO:0007669"/>
    <property type="project" value="UniProtKB-KW"/>
</dbReference>
<dbReference type="InterPro" id="IPR050487">
    <property type="entry name" value="FtsQ_DivIB"/>
</dbReference>
<dbReference type="AlphaFoldDB" id="A0A2T0T9Z4"/>
<dbReference type="OrthoDB" id="9790760at2"/>
<evidence type="ECO:0000256" key="2">
    <source>
        <dbReference type="ARBA" id="ARBA00022475"/>
    </source>
</evidence>
<evidence type="ECO:0000259" key="10">
    <source>
        <dbReference type="PROSITE" id="PS51779"/>
    </source>
</evidence>
<evidence type="ECO:0000256" key="5">
    <source>
        <dbReference type="ARBA" id="ARBA00022989"/>
    </source>
</evidence>
<dbReference type="Gene3D" id="3.10.20.310">
    <property type="entry name" value="membrane protein fhac"/>
    <property type="match status" value="1"/>
</dbReference>
<dbReference type="EMBL" id="PVTF01000004">
    <property type="protein sequence ID" value="PRY42480.1"/>
    <property type="molecule type" value="Genomic_DNA"/>
</dbReference>
<feature type="compositionally biased region" description="Basic residues" evidence="8">
    <location>
        <begin position="23"/>
        <end position="35"/>
    </location>
</feature>
<dbReference type="PANTHER" id="PTHR37820:SF1">
    <property type="entry name" value="CELL DIVISION PROTEIN FTSQ"/>
    <property type="match status" value="1"/>
</dbReference>
<feature type="region of interest" description="Disordered" evidence="8">
    <location>
        <begin position="1"/>
        <end position="35"/>
    </location>
</feature>
<evidence type="ECO:0000256" key="9">
    <source>
        <dbReference type="SAM" id="Phobius"/>
    </source>
</evidence>
<evidence type="ECO:0000313" key="11">
    <source>
        <dbReference type="EMBL" id="PRY42480.1"/>
    </source>
</evidence>
<keyword evidence="12" id="KW-1185">Reference proteome</keyword>
<proteinExistence type="predicted"/>
<dbReference type="Proteomes" id="UP000239494">
    <property type="component" value="Unassembled WGS sequence"/>
</dbReference>
<evidence type="ECO:0000256" key="1">
    <source>
        <dbReference type="ARBA" id="ARBA00004370"/>
    </source>
</evidence>
<dbReference type="InterPro" id="IPR034746">
    <property type="entry name" value="POTRA"/>
</dbReference>
<evidence type="ECO:0000256" key="7">
    <source>
        <dbReference type="ARBA" id="ARBA00023306"/>
    </source>
</evidence>
<evidence type="ECO:0000256" key="8">
    <source>
        <dbReference type="SAM" id="MobiDB-lite"/>
    </source>
</evidence>
<comment type="caution">
    <text evidence="11">The sequence shown here is derived from an EMBL/GenBank/DDBJ whole genome shotgun (WGS) entry which is preliminary data.</text>
</comment>
<name>A0A2T0T9Z4_9PSEU</name>
<sequence>MSTPVRGRPPRTAGTSSAADRARARRARRVPGRVTRRQVRRRRAVALLVLLTVVGLVVGVFFTPMLGVREVDVRGAKELTVDQVKAKAAIEPGSPIVRVDVHGIADRVRALPRVESVEVARSLPGTVRLTIVERSPVAFVKSTDGVHLVDASAKDYATVAQPPIGLPELLLAVDAQPALKAAVGVLTQLPEAVKAEVQTIGAQTGADVKLALSGGREVRWGSLADTQRKAAVLAVLLTRDGSVFDVSSPELPTVS</sequence>
<feature type="transmembrane region" description="Helical" evidence="9">
    <location>
        <begin position="45"/>
        <end position="67"/>
    </location>
</feature>
<keyword evidence="3 11" id="KW-0132">Cell division</keyword>
<dbReference type="InterPro" id="IPR013685">
    <property type="entry name" value="POTRA_FtsQ_type"/>
</dbReference>
<feature type="domain" description="POTRA" evidence="10">
    <location>
        <begin position="66"/>
        <end position="134"/>
    </location>
</feature>
<keyword evidence="6 9" id="KW-0472">Membrane</keyword>
<protein>
    <submittedName>
        <fullName evidence="11">Cell division protein FtsQ</fullName>
    </submittedName>
</protein>
<dbReference type="Pfam" id="PF08478">
    <property type="entry name" value="POTRA_1"/>
    <property type="match status" value="1"/>
</dbReference>
<dbReference type="PROSITE" id="PS51779">
    <property type="entry name" value="POTRA"/>
    <property type="match status" value="1"/>
</dbReference>
<comment type="subcellular location">
    <subcellularLocation>
        <location evidence="1">Membrane</location>
    </subcellularLocation>
</comment>
<dbReference type="PANTHER" id="PTHR37820">
    <property type="entry name" value="CELL DIVISION PROTEIN DIVIB"/>
    <property type="match status" value="1"/>
</dbReference>
<keyword evidence="5 9" id="KW-1133">Transmembrane helix</keyword>
<keyword evidence="7" id="KW-0131">Cell cycle</keyword>
<keyword evidence="2" id="KW-1003">Cell membrane</keyword>
<evidence type="ECO:0000256" key="3">
    <source>
        <dbReference type="ARBA" id="ARBA00022618"/>
    </source>
</evidence>
<evidence type="ECO:0000256" key="4">
    <source>
        <dbReference type="ARBA" id="ARBA00022692"/>
    </source>
</evidence>
<keyword evidence="4 9" id="KW-0812">Transmembrane</keyword>
<accession>A0A2T0T9Z4</accession>
<dbReference type="GO" id="GO:0005886">
    <property type="term" value="C:plasma membrane"/>
    <property type="evidence" value="ECO:0007669"/>
    <property type="project" value="TreeGrafter"/>
</dbReference>
<dbReference type="RefSeq" id="WP_106187884.1">
    <property type="nucleotide sequence ID" value="NZ_PVTF01000004.1"/>
</dbReference>
<evidence type="ECO:0000256" key="6">
    <source>
        <dbReference type="ARBA" id="ARBA00023136"/>
    </source>
</evidence>
<organism evidence="11 12">
    <name type="scientific">Umezawaea tangerina</name>
    <dbReference type="NCBI Taxonomy" id="84725"/>
    <lineage>
        <taxon>Bacteria</taxon>
        <taxon>Bacillati</taxon>
        <taxon>Actinomycetota</taxon>
        <taxon>Actinomycetes</taxon>
        <taxon>Pseudonocardiales</taxon>
        <taxon>Pseudonocardiaceae</taxon>
        <taxon>Umezawaea</taxon>
    </lineage>
</organism>
<gene>
    <name evidence="11" type="ORF">CLV43_104314</name>
</gene>
<evidence type="ECO:0000313" key="12">
    <source>
        <dbReference type="Proteomes" id="UP000239494"/>
    </source>
</evidence>
<reference evidence="11 12" key="1">
    <citation type="submission" date="2018-03" db="EMBL/GenBank/DDBJ databases">
        <title>Genomic Encyclopedia of Archaeal and Bacterial Type Strains, Phase II (KMG-II): from individual species to whole genera.</title>
        <authorList>
            <person name="Goeker M."/>
        </authorList>
    </citation>
    <scope>NUCLEOTIDE SEQUENCE [LARGE SCALE GENOMIC DNA]</scope>
    <source>
        <strain evidence="11 12">DSM 44720</strain>
    </source>
</reference>